<reference evidence="1 2" key="1">
    <citation type="journal article" date="2021" name="Front. Genet.">
        <title>Chromosome-Level Genome Assembly Reveals Significant Gene Expansion in the Toll and IMD Signaling Pathways of Dendrolimus kikuchii.</title>
        <authorList>
            <person name="Zhou J."/>
            <person name="Wu P."/>
            <person name="Xiong Z."/>
            <person name="Liu N."/>
            <person name="Zhao N."/>
            <person name="Ji M."/>
            <person name="Qiu Y."/>
            <person name="Yang B."/>
        </authorList>
    </citation>
    <scope>NUCLEOTIDE SEQUENCE [LARGE SCALE GENOMIC DNA]</scope>
    <source>
        <strain evidence="1">Ann1</strain>
    </source>
</reference>
<proteinExistence type="predicted"/>
<name>A0ACC1CGK0_9NEOP</name>
<protein>
    <submittedName>
        <fullName evidence="1">Uncharacterized protein</fullName>
    </submittedName>
</protein>
<gene>
    <name evidence="1" type="ORF">K1T71_013471</name>
</gene>
<sequence length="244" mass="27935">MEEIQHSITKLMDMYQEQMSQFESELKQASASSNAPPNLASQFASFKTFIMQALNNLQRQVEMLAENVDHLEMYSRRKILLFHGVAEVKNEDTSKIVAKVVADQLKIPNFTTNDIRRCHRMGRLDSHKQRPILVKFIDLSIRNKVWFAKTNLKGTGTTVSEFLTKMRHNVFLAARHKFGINKCWTREGSVYVVSVDGSRHRINSLSDLRKIPQEDILQEELTKTSTAKIMAAAPKSKRLGATKK</sequence>
<keyword evidence="2" id="KW-1185">Reference proteome</keyword>
<comment type="caution">
    <text evidence="1">The sequence shown here is derived from an EMBL/GenBank/DDBJ whole genome shotgun (WGS) entry which is preliminary data.</text>
</comment>
<evidence type="ECO:0000313" key="1">
    <source>
        <dbReference type="EMBL" id="KAJ0170699.1"/>
    </source>
</evidence>
<organism evidence="1 2">
    <name type="scientific">Dendrolimus kikuchii</name>
    <dbReference type="NCBI Taxonomy" id="765133"/>
    <lineage>
        <taxon>Eukaryota</taxon>
        <taxon>Metazoa</taxon>
        <taxon>Ecdysozoa</taxon>
        <taxon>Arthropoda</taxon>
        <taxon>Hexapoda</taxon>
        <taxon>Insecta</taxon>
        <taxon>Pterygota</taxon>
        <taxon>Neoptera</taxon>
        <taxon>Endopterygota</taxon>
        <taxon>Lepidoptera</taxon>
        <taxon>Glossata</taxon>
        <taxon>Ditrysia</taxon>
        <taxon>Bombycoidea</taxon>
        <taxon>Lasiocampidae</taxon>
        <taxon>Dendrolimus</taxon>
    </lineage>
</organism>
<dbReference type="EMBL" id="CM034412">
    <property type="protein sequence ID" value="KAJ0170699.1"/>
    <property type="molecule type" value="Genomic_DNA"/>
</dbReference>
<accession>A0ACC1CGK0</accession>
<dbReference type="Proteomes" id="UP000824533">
    <property type="component" value="Linkage Group LG26"/>
</dbReference>
<evidence type="ECO:0000313" key="2">
    <source>
        <dbReference type="Proteomes" id="UP000824533"/>
    </source>
</evidence>